<keyword evidence="2" id="KW-1185">Reference proteome</keyword>
<dbReference type="AlphaFoldDB" id="A0A914UVX3"/>
<evidence type="ECO:0000313" key="3">
    <source>
        <dbReference type="WBParaSite" id="PSAMB.scaffold13045size2459.g35231.t1"/>
    </source>
</evidence>
<evidence type="ECO:0000256" key="1">
    <source>
        <dbReference type="SAM" id="MobiDB-lite"/>
    </source>
</evidence>
<feature type="compositionally biased region" description="Basic and acidic residues" evidence="1">
    <location>
        <begin position="188"/>
        <end position="205"/>
    </location>
</feature>
<feature type="compositionally biased region" description="Polar residues" evidence="1">
    <location>
        <begin position="95"/>
        <end position="110"/>
    </location>
</feature>
<organism evidence="2 3">
    <name type="scientific">Plectus sambesii</name>
    <dbReference type="NCBI Taxonomy" id="2011161"/>
    <lineage>
        <taxon>Eukaryota</taxon>
        <taxon>Metazoa</taxon>
        <taxon>Ecdysozoa</taxon>
        <taxon>Nematoda</taxon>
        <taxon>Chromadorea</taxon>
        <taxon>Plectida</taxon>
        <taxon>Plectina</taxon>
        <taxon>Plectoidea</taxon>
        <taxon>Plectidae</taxon>
        <taxon>Plectus</taxon>
    </lineage>
</organism>
<reference evidence="3" key="1">
    <citation type="submission" date="2022-11" db="UniProtKB">
        <authorList>
            <consortium name="WormBaseParasite"/>
        </authorList>
    </citation>
    <scope>IDENTIFICATION</scope>
</reference>
<feature type="compositionally biased region" description="Basic and acidic residues" evidence="1">
    <location>
        <begin position="153"/>
        <end position="172"/>
    </location>
</feature>
<accession>A0A914UVX3</accession>
<evidence type="ECO:0000313" key="2">
    <source>
        <dbReference type="Proteomes" id="UP000887566"/>
    </source>
</evidence>
<feature type="region of interest" description="Disordered" evidence="1">
    <location>
        <begin position="151"/>
        <end position="243"/>
    </location>
</feature>
<sequence length="243" mass="27183">MFKPSREKRSRKYDMRYNSSRERFEVDGPSYTDEESESDDDIPPLAGGKMGKGQLRGLQKRLRHTESAMTKILEQLEQVSHTTDPNVAEAAKQMTMETLNQLSQAETNPSRGGDSRGRQEDDMSSTSHKYLEDLERALSEFKSLSEAYTDTAVEQRKGQAKASEAKNNKDDESQSEEESTSASEDEQEQNKKNAADDDDDAHSLEPMESEDLDNLTVPEGEGEIIDLNASPSSTNASAVRKRH</sequence>
<protein>
    <submittedName>
        <fullName evidence="3">Uncharacterized protein</fullName>
    </submittedName>
</protein>
<feature type="compositionally biased region" description="Acidic residues" evidence="1">
    <location>
        <begin position="32"/>
        <end position="42"/>
    </location>
</feature>
<name>A0A914UVX3_9BILA</name>
<feature type="compositionally biased region" description="Acidic residues" evidence="1">
    <location>
        <begin position="173"/>
        <end position="187"/>
    </location>
</feature>
<feature type="region of interest" description="Disordered" evidence="1">
    <location>
        <begin position="95"/>
        <end position="131"/>
    </location>
</feature>
<proteinExistence type="predicted"/>
<feature type="compositionally biased region" description="Basic and acidic residues" evidence="1">
    <location>
        <begin position="1"/>
        <end position="26"/>
    </location>
</feature>
<dbReference type="Proteomes" id="UP000887566">
    <property type="component" value="Unplaced"/>
</dbReference>
<feature type="region of interest" description="Disordered" evidence="1">
    <location>
        <begin position="1"/>
        <end position="57"/>
    </location>
</feature>
<dbReference type="WBParaSite" id="PSAMB.scaffold13045size2459.g35231.t1">
    <property type="protein sequence ID" value="PSAMB.scaffold13045size2459.g35231.t1"/>
    <property type="gene ID" value="PSAMB.scaffold13045size2459.g35231"/>
</dbReference>